<accession>A0A1R2C373</accession>
<feature type="compositionally biased region" description="Basic and acidic residues" evidence="2">
    <location>
        <begin position="573"/>
        <end position="595"/>
    </location>
</feature>
<name>A0A1R2C373_9CILI</name>
<dbReference type="AlphaFoldDB" id="A0A1R2C373"/>
<feature type="region of interest" description="Disordered" evidence="2">
    <location>
        <begin position="573"/>
        <end position="610"/>
    </location>
</feature>
<dbReference type="Proteomes" id="UP000187209">
    <property type="component" value="Unassembled WGS sequence"/>
</dbReference>
<sequence>MHHFRRGYENDKSPNRSTTPLSGCSSNFDTMLNDSSGLRSNFGGFGMPRTNDDEFFRPEKQQDVMKVNMESMVLMLQSLESDMKRVDFNFEFKKIDQDISTVFSCIREAASFLSLKACSSRRTTQPSQERRNSNVNDMCVSCLKMKSLMDEATFSIEREKESLENTEKHLKHYDSLLAIKENRLREQELSFENEKNMLEIQKNEICREKVQIDKQKEMLTSAHSNIKTEKEALEKQVLQIEKKYQDVRKILSDYENQKSNVENTIKNDMNKSFENRENALKNKESEINRQYEELKNKARQFEKSYLEKTGLFEKLKNDVISKQKIIQEKKSKIAGLKRALEEAKTSKPQKSQVSEQLLQEITDKEENIRLKSLDLELMSAKITEERTRLEILRRSLQDEKESIDQEIYSAERACREKMHQATLLEERAKERIQQTELKEQKLEEMIKALQEEEDKLEERWKSVESIQSTSYELAQLKDKYLNLQKSFAEQQMELNDSKYKYSDVPLQLSSELREKMLYLEKKEEDLNEWELQMKKEREEIDMSASLIKQLNEDLEKQKLAQIKEQKRLQELARDIKSKEQEHSHLDIPRMDRSESAKNSSNNSLQRILVSDMSPFDEKDIFHTLSPKSQ</sequence>
<comment type="caution">
    <text evidence="3">The sequence shown here is derived from an EMBL/GenBank/DDBJ whole genome shotgun (WGS) entry which is preliminary data.</text>
</comment>
<reference evidence="3 4" key="1">
    <citation type="submission" date="2016-11" db="EMBL/GenBank/DDBJ databases">
        <title>The macronuclear genome of Stentor coeruleus: a giant cell with tiny introns.</title>
        <authorList>
            <person name="Slabodnick M."/>
            <person name="Ruby J.G."/>
            <person name="Reiff S.B."/>
            <person name="Swart E.C."/>
            <person name="Gosai S."/>
            <person name="Prabakaran S."/>
            <person name="Witkowska E."/>
            <person name="Larue G.E."/>
            <person name="Fisher S."/>
            <person name="Freeman R.M."/>
            <person name="Gunawardena J."/>
            <person name="Chu W."/>
            <person name="Stover N.A."/>
            <person name="Gregory B.D."/>
            <person name="Nowacki M."/>
            <person name="Derisi J."/>
            <person name="Roy S.W."/>
            <person name="Marshall W.F."/>
            <person name="Sood P."/>
        </authorList>
    </citation>
    <scope>NUCLEOTIDE SEQUENCE [LARGE SCALE GENOMIC DNA]</scope>
    <source>
        <strain evidence="3">WM001</strain>
    </source>
</reference>
<feature type="compositionally biased region" description="Basic and acidic residues" evidence="2">
    <location>
        <begin position="1"/>
        <end position="14"/>
    </location>
</feature>
<evidence type="ECO:0000256" key="1">
    <source>
        <dbReference type="SAM" id="Coils"/>
    </source>
</evidence>
<feature type="compositionally biased region" description="Polar residues" evidence="2">
    <location>
        <begin position="15"/>
        <end position="25"/>
    </location>
</feature>
<evidence type="ECO:0000313" key="4">
    <source>
        <dbReference type="Proteomes" id="UP000187209"/>
    </source>
</evidence>
<gene>
    <name evidence="3" type="ORF">SteCoe_15631</name>
</gene>
<organism evidence="3 4">
    <name type="scientific">Stentor coeruleus</name>
    <dbReference type="NCBI Taxonomy" id="5963"/>
    <lineage>
        <taxon>Eukaryota</taxon>
        <taxon>Sar</taxon>
        <taxon>Alveolata</taxon>
        <taxon>Ciliophora</taxon>
        <taxon>Postciliodesmatophora</taxon>
        <taxon>Heterotrichea</taxon>
        <taxon>Heterotrichida</taxon>
        <taxon>Stentoridae</taxon>
        <taxon>Stentor</taxon>
    </lineage>
</organism>
<proteinExistence type="predicted"/>
<keyword evidence="4" id="KW-1185">Reference proteome</keyword>
<evidence type="ECO:0000256" key="2">
    <source>
        <dbReference type="SAM" id="MobiDB-lite"/>
    </source>
</evidence>
<protein>
    <submittedName>
        <fullName evidence="3">Uncharacterized protein</fullName>
    </submittedName>
</protein>
<dbReference type="EMBL" id="MPUH01000303">
    <property type="protein sequence ID" value="OMJ83462.1"/>
    <property type="molecule type" value="Genomic_DNA"/>
</dbReference>
<evidence type="ECO:0000313" key="3">
    <source>
        <dbReference type="EMBL" id="OMJ83462.1"/>
    </source>
</evidence>
<feature type="compositionally biased region" description="Polar residues" evidence="2">
    <location>
        <begin position="596"/>
        <end position="605"/>
    </location>
</feature>
<feature type="region of interest" description="Disordered" evidence="2">
    <location>
        <begin position="1"/>
        <end position="25"/>
    </location>
</feature>
<keyword evidence="1" id="KW-0175">Coiled coil</keyword>
<feature type="coiled-coil region" evidence="1">
    <location>
        <begin position="156"/>
        <end position="346"/>
    </location>
</feature>